<dbReference type="GO" id="GO:0016787">
    <property type="term" value="F:hydrolase activity"/>
    <property type="evidence" value="ECO:0007669"/>
    <property type="project" value="UniProtKB-KW"/>
</dbReference>
<comment type="caution">
    <text evidence="3">The sequence shown here is derived from an EMBL/GenBank/DDBJ whole genome shotgun (WGS) entry which is preliminary data.</text>
</comment>
<dbReference type="RefSeq" id="WP_290301632.1">
    <property type="nucleotide sequence ID" value="NZ_JAUFQR010000003.1"/>
</dbReference>
<gene>
    <name evidence="3" type="ORF">ACFONJ_00200</name>
</gene>
<keyword evidence="1 3" id="KW-0378">Hydrolase</keyword>
<name>A0ABV7XN43_9FLAO</name>
<dbReference type="Proteomes" id="UP001595735">
    <property type="component" value="Unassembled WGS sequence"/>
</dbReference>
<dbReference type="InterPro" id="IPR050300">
    <property type="entry name" value="GDXG_lipolytic_enzyme"/>
</dbReference>
<dbReference type="EMBL" id="JBHRYO010000001">
    <property type="protein sequence ID" value="MFC3754391.1"/>
    <property type="molecule type" value="Genomic_DNA"/>
</dbReference>
<dbReference type="PANTHER" id="PTHR48081">
    <property type="entry name" value="AB HYDROLASE SUPERFAMILY PROTEIN C4A8.06C"/>
    <property type="match status" value="1"/>
</dbReference>
<accession>A0ABV7XN43</accession>
<keyword evidence="4" id="KW-1185">Reference proteome</keyword>
<proteinExistence type="predicted"/>
<organism evidence="3 4">
    <name type="scientific">Chryseobacterium tructae</name>
    <dbReference type="NCBI Taxonomy" id="1037380"/>
    <lineage>
        <taxon>Bacteria</taxon>
        <taxon>Pseudomonadati</taxon>
        <taxon>Bacteroidota</taxon>
        <taxon>Flavobacteriia</taxon>
        <taxon>Flavobacteriales</taxon>
        <taxon>Weeksellaceae</taxon>
        <taxon>Chryseobacterium group</taxon>
        <taxon>Chryseobacterium</taxon>
    </lineage>
</organism>
<dbReference type="PROSITE" id="PS51257">
    <property type="entry name" value="PROKAR_LIPOPROTEIN"/>
    <property type="match status" value="1"/>
</dbReference>
<dbReference type="SUPFAM" id="SSF53474">
    <property type="entry name" value="alpha/beta-Hydrolases"/>
    <property type="match status" value="1"/>
</dbReference>
<evidence type="ECO:0000313" key="3">
    <source>
        <dbReference type="EMBL" id="MFC3754391.1"/>
    </source>
</evidence>
<dbReference type="PANTHER" id="PTHR48081:SF33">
    <property type="entry name" value="KYNURENINE FORMAMIDASE"/>
    <property type="match status" value="1"/>
</dbReference>
<evidence type="ECO:0000256" key="1">
    <source>
        <dbReference type="ARBA" id="ARBA00022801"/>
    </source>
</evidence>
<reference evidence="4" key="1">
    <citation type="journal article" date="2019" name="Int. J. Syst. Evol. Microbiol.">
        <title>The Global Catalogue of Microorganisms (GCM) 10K type strain sequencing project: providing services to taxonomists for standard genome sequencing and annotation.</title>
        <authorList>
            <consortium name="The Broad Institute Genomics Platform"/>
            <consortium name="The Broad Institute Genome Sequencing Center for Infectious Disease"/>
            <person name="Wu L."/>
            <person name="Ma J."/>
        </authorList>
    </citation>
    <scope>NUCLEOTIDE SEQUENCE [LARGE SCALE GENOMIC DNA]</scope>
    <source>
        <strain evidence="4">CECT 7798</strain>
    </source>
</reference>
<dbReference type="Gene3D" id="3.40.50.1820">
    <property type="entry name" value="alpha/beta hydrolase"/>
    <property type="match status" value="1"/>
</dbReference>
<feature type="domain" description="BD-FAE-like" evidence="2">
    <location>
        <begin position="49"/>
        <end position="243"/>
    </location>
</feature>
<protein>
    <submittedName>
        <fullName evidence="3">Alpha/beta hydrolase fold domain-containing protein</fullName>
    </submittedName>
</protein>
<evidence type="ECO:0000259" key="2">
    <source>
        <dbReference type="Pfam" id="PF20434"/>
    </source>
</evidence>
<evidence type="ECO:0000313" key="4">
    <source>
        <dbReference type="Proteomes" id="UP001595735"/>
    </source>
</evidence>
<sequence length="291" mass="33275">MKKGFVFSISFIFMLLLTACKKNKINLTNNIRFYKEENIHYGSSTDQVLDLYTPDKKPSKEKEAFIMIHGGGWRGGDKSQLTLFMFSMMEKYPDHIFINMNYRLASITQYGIPNQTNDIKDAIAFLKNKLNYKPRLILLGNSAGSHLSMLYSYHFDADKDVKAVINIVGPADLSDSGFKSYEEYSFIEKHLIDPKILPAGASTITFASPVHWINKTSPPTLSYYGKTDRVVPLSQNRVLDSALNKNNITHESYEFNGGHLDWNRLPNTTFLIDKIEIFLKQLDKKQHALNN</sequence>
<dbReference type="InterPro" id="IPR049492">
    <property type="entry name" value="BD-FAE-like_dom"/>
</dbReference>
<dbReference type="Pfam" id="PF20434">
    <property type="entry name" value="BD-FAE"/>
    <property type="match status" value="1"/>
</dbReference>
<dbReference type="InterPro" id="IPR029058">
    <property type="entry name" value="AB_hydrolase_fold"/>
</dbReference>